<dbReference type="PANTHER" id="PTHR19303:SF73">
    <property type="entry name" value="PROTEIN PDC2"/>
    <property type="match status" value="1"/>
</dbReference>
<dbReference type="EMBL" id="JARBHB010000002">
    <property type="protein sequence ID" value="KAJ8893117.1"/>
    <property type="molecule type" value="Genomic_DNA"/>
</dbReference>
<protein>
    <recommendedName>
        <fullName evidence="3">HTH CENPB-type domain-containing protein</fullName>
    </recommendedName>
</protein>
<proteinExistence type="predicted"/>
<accession>A0ABQ9I8W5</accession>
<dbReference type="Gene3D" id="1.10.10.60">
    <property type="entry name" value="Homeodomain-like"/>
    <property type="match status" value="1"/>
</dbReference>
<sequence length="148" mass="16742">MKIQEGTGSKADIALEFGLASPILLRGVGVEEIMDAVEKGGRNMKMKKLFKYSTGWLDRFKKRNNITWHKIAGESAAVPCGMVEQWLPKVHNVLEKYSPRDVYNADEMGLSYNLMPDCTIAAKRDLQGEEVQQRPPHCAAVRQHGWQR</sequence>
<evidence type="ECO:0000313" key="1">
    <source>
        <dbReference type="EMBL" id="KAJ8893117.1"/>
    </source>
</evidence>
<evidence type="ECO:0008006" key="3">
    <source>
        <dbReference type="Google" id="ProtNLM"/>
    </source>
</evidence>
<name>A0ABQ9I8W5_9NEOP</name>
<dbReference type="Proteomes" id="UP001159363">
    <property type="component" value="Chromosome 2"/>
</dbReference>
<gene>
    <name evidence="1" type="ORF">PR048_005700</name>
</gene>
<keyword evidence="2" id="KW-1185">Reference proteome</keyword>
<organism evidence="1 2">
    <name type="scientific">Dryococelus australis</name>
    <dbReference type="NCBI Taxonomy" id="614101"/>
    <lineage>
        <taxon>Eukaryota</taxon>
        <taxon>Metazoa</taxon>
        <taxon>Ecdysozoa</taxon>
        <taxon>Arthropoda</taxon>
        <taxon>Hexapoda</taxon>
        <taxon>Insecta</taxon>
        <taxon>Pterygota</taxon>
        <taxon>Neoptera</taxon>
        <taxon>Polyneoptera</taxon>
        <taxon>Phasmatodea</taxon>
        <taxon>Verophasmatodea</taxon>
        <taxon>Anareolatae</taxon>
        <taxon>Phasmatidae</taxon>
        <taxon>Eurycanthinae</taxon>
        <taxon>Dryococelus</taxon>
    </lineage>
</organism>
<comment type="caution">
    <text evidence="1">The sequence shown here is derived from an EMBL/GenBank/DDBJ whole genome shotgun (WGS) entry which is preliminary data.</text>
</comment>
<evidence type="ECO:0000313" key="2">
    <source>
        <dbReference type="Proteomes" id="UP001159363"/>
    </source>
</evidence>
<dbReference type="PANTHER" id="PTHR19303">
    <property type="entry name" value="TRANSPOSON"/>
    <property type="match status" value="1"/>
</dbReference>
<dbReference type="InterPro" id="IPR050863">
    <property type="entry name" value="CenT-Element_Derived"/>
</dbReference>
<reference evidence="1 2" key="1">
    <citation type="submission" date="2023-02" db="EMBL/GenBank/DDBJ databases">
        <title>LHISI_Scaffold_Assembly.</title>
        <authorList>
            <person name="Stuart O.P."/>
            <person name="Cleave R."/>
            <person name="Magrath M.J.L."/>
            <person name="Mikheyev A.S."/>
        </authorList>
    </citation>
    <scope>NUCLEOTIDE SEQUENCE [LARGE SCALE GENOMIC DNA]</scope>
    <source>
        <strain evidence="1">Daus_M_001</strain>
        <tissue evidence="1">Leg muscle</tissue>
    </source>
</reference>